<dbReference type="EMBL" id="CP019698">
    <property type="protein sequence ID" value="AQS60255.1"/>
    <property type="molecule type" value="Genomic_DNA"/>
</dbReference>
<dbReference type="RefSeq" id="WP_077715286.1">
    <property type="nucleotide sequence ID" value="NZ_CP019698.1"/>
</dbReference>
<name>A0A1S6IZQ1_9FIRM</name>
<dbReference type="Proteomes" id="UP000189464">
    <property type="component" value="Chromosome"/>
</dbReference>
<evidence type="ECO:0000259" key="1">
    <source>
        <dbReference type="Pfam" id="PF07872"/>
    </source>
</evidence>
<reference evidence="2 3" key="1">
    <citation type="journal article" date="2016" name="Int. J. Syst. Evol. Microbiol.">
        <title>Desulfotomaculum ferrireducens sp. nov., a moderately thermophilic sulfate-reducing and dissimilatory Fe(III)-reducing bacterium isolated from compost.</title>
        <authorList>
            <person name="Yang G."/>
            <person name="Guo J."/>
            <person name="Zhuang L."/>
            <person name="Yuan Y."/>
            <person name="Zhou S."/>
        </authorList>
    </citation>
    <scope>NUCLEOTIDE SEQUENCE [LARGE SCALE GENOMIC DNA]</scope>
    <source>
        <strain evidence="2 3">GSS09</strain>
    </source>
</reference>
<accession>A0A1S6IZQ1</accession>
<dbReference type="KEGG" id="dfg:B0537_14935"/>
<proteinExistence type="predicted"/>
<evidence type="ECO:0000313" key="3">
    <source>
        <dbReference type="Proteomes" id="UP000189464"/>
    </source>
</evidence>
<evidence type="ECO:0000313" key="2">
    <source>
        <dbReference type="EMBL" id="AQS60255.1"/>
    </source>
</evidence>
<dbReference type="AlphaFoldDB" id="A0A1S6IZQ1"/>
<dbReference type="InterPro" id="IPR012454">
    <property type="entry name" value="DUF1659"/>
</dbReference>
<gene>
    <name evidence="2" type="ORF">B0537_14935</name>
</gene>
<feature type="domain" description="DUF1659" evidence="1">
    <location>
        <begin position="3"/>
        <end position="72"/>
    </location>
</feature>
<keyword evidence="3" id="KW-1185">Reference proteome</keyword>
<dbReference type="Pfam" id="PF07872">
    <property type="entry name" value="DUF1659"/>
    <property type="match status" value="1"/>
</dbReference>
<dbReference type="OrthoDB" id="1954703at2"/>
<dbReference type="STRING" id="1833852.B0537_14935"/>
<protein>
    <recommendedName>
        <fullName evidence="1">DUF1659 domain-containing protein</fullName>
    </recommendedName>
</protein>
<organism evidence="2 3">
    <name type="scientific">Desulforamulus ferrireducens</name>
    <dbReference type="NCBI Taxonomy" id="1833852"/>
    <lineage>
        <taxon>Bacteria</taxon>
        <taxon>Bacillati</taxon>
        <taxon>Bacillota</taxon>
        <taxon>Clostridia</taxon>
        <taxon>Eubacteriales</taxon>
        <taxon>Peptococcaceae</taxon>
        <taxon>Desulforamulus</taxon>
    </lineage>
</organism>
<sequence length="75" mass="8218">MSVEAIKYDSDLVLKVQTGTDPGTVEPVVKLRRYTRVKPEATHEAVHAVGEAIAGLQVHPLVEITRQDDLRLEAG</sequence>